<keyword evidence="6" id="KW-1185">Reference proteome</keyword>
<organism evidence="6 7">
    <name type="scientific">Steinernema glaseri</name>
    <dbReference type="NCBI Taxonomy" id="37863"/>
    <lineage>
        <taxon>Eukaryota</taxon>
        <taxon>Metazoa</taxon>
        <taxon>Ecdysozoa</taxon>
        <taxon>Nematoda</taxon>
        <taxon>Chromadorea</taxon>
        <taxon>Rhabditida</taxon>
        <taxon>Tylenchina</taxon>
        <taxon>Panagrolaimomorpha</taxon>
        <taxon>Strongyloidoidea</taxon>
        <taxon>Steinernematidae</taxon>
        <taxon>Steinernema</taxon>
    </lineage>
</organism>
<protein>
    <submittedName>
        <fullName evidence="7">Methylamine utilization protein MauE</fullName>
    </submittedName>
</protein>
<dbReference type="AlphaFoldDB" id="A0A1I7YSX5"/>
<accession>A0A1I7YSX5</accession>
<evidence type="ECO:0000256" key="2">
    <source>
        <dbReference type="ARBA" id="ARBA00022801"/>
    </source>
</evidence>
<dbReference type="InterPro" id="IPR011042">
    <property type="entry name" value="6-blade_b-propeller_TolB-like"/>
</dbReference>
<evidence type="ECO:0000313" key="6">
    <source>
        <dbReference type="Proteomes" id="UP000095287"/>
    </source>
</evidence>
<evidence type="ECO:0000256" key="3">
    <source>
        <dbReference type="ARBA" id="ARBA00023157"/>
    </source>
</evidence>
<dbReference type="PANTHER" id="PTHR11799">
    <property type="entry name" value="PARAOXONASE"/>
    <property type="match status" value="1"/>
</dbReference>
<keyword evidence="4" id="KW-0325">Glycoprotein</keyword>
<keyword evidence="5" id="KW-0479">Metal-binding</keyword>
<sequence>MYRIWPFLFGLFQGHRVENASFEAPALFLYNASSKQAWKLSVAKKKLKAEGAWNPEGVSLLKTTLMAVNRAANGTSIEIFALNLEKKTMKHKKSVRDPLIYNVGDVAATGPKTFFFSCSFYSQNPTLKKVEWFLNTKHGFVGFYDGAKTRKEITGVSSPTGLLFDRSRKLLYVGSFLDQALLVYNADPEGKTSFRKRIDLVVAPLLFSFDAHFDLVLAAQPLKFKYFYYEQSPFDFFAPSTVLKVRYKKGKTRISQYYANDGATISGASVALKTDEELLLANSNSMVLSCKTTPALPR</sequence>
<name>A0A1I7YSX5_9BILA</name>
<evidence type="ECO:0000256" key="4">
    <source>
        <dbReference type="ARBA" id="ARBA00023180"/>
    </source>
</evidence>
<evidence type="ECO:0000256" key="1">
    <source>
        <dbReference type="ARBA" id="ARBA00008595"/>
    </source>
</evidence>
<feature type="binding site" evidence="5">
    <location>
        <position position="105"/>
    </location>
    <ligand>
        <name>Ca(2+)</name>
        <dbReference type="ChEBI" id="CHEBI:29108"/>
        <label>1</label>
        <note>catalytic</note>
    </ligand>
</feature>
<keyword evidence="3" id="KW-1015">Disulfide bond</keyword>
<reference evidence="7" key="1">
    <citation type="submission" date="2016-11" db="UniProtKB">
        <authorList>
            <consortium name="WormBaseParasite"/>
        </authorList>
    </citation>
    <scope>IDENTIFICATION</scope>
</reference>
<dbReference type="Pfam" id="PF01731">
    <property type="entry name" value="Arylesterase"/>
    <property type="match status" value="1"/>
</dbReference>
<dbReference type="GO" id="GO:0046872">
    <property type="term" value="F:metal ion binding"/>
    <property type="evidence" value="ECO:0007669"/>
    <property type="project" value="UniProtKB-KW"/>
</dbReference>
<dbReference type="Proteomes" id="UP000095287">
    <property type="component" value="Unplaced"/>
</dbReference>
<evidence type="ECO:0000313" key="7">
    <source>
        <dbReference type="WBParaSite" id="L893_g19388.t1"/>
    </source>
</evidence>
<dbReference type="InterPro" id="IPR051288">
    <property type="entry name" value="Serum_paraoxonase/arylesterase"/>
</dbReference>
<keyword evidence="5" id="KW-0106">Calcium</keyword>
<comment type="cofactor">
    <cofactor evidence="5">
        <name>Ca(2+)</name>
        <dbReference type="ChEBI" id="CHEBI:29108"/>
    </cofactor>
    <text evidence="5">Binds 2 calcium ions per subunit.</text>
</comment>
<dbReference type="InterPro" id="IPR002640">
    <property type="entry name" value="Arylesterase"/>
</dbReference>
<dbReference type="WBParaSite" id="L893_g19388.t1">
    <property type="protein sequence ID" value="L893_g19388.t1"/>
    <property type="gene ID" value="L893_g19388"/>
</dbReference>
<dbReference type="GO" id="GO:0004064">
    <property type="term" value="F:arylesterase activity"/>
    <property type="evidence" value="ECO:0007669"/>
    <property type="project" value="InterPro"/>
</dbReference>
<comment type="similarity">
    <text evidence="1">Belongs to the paraoxonase family.</text>
</comment>
<dbReference type="Gene3D" id="2.120.10.30">
    <property type="entry name" value="TolB, C-terminal domain"/>
    <property type="match status" value="1"/>
</dbReference>
<dbReference type="SUPFAM" id="SSF63829">
    <property type="entry name" value="Calcium-dependent phosphotriesterase"/>
    <property type="match status" value="1"/>
</dbReference>
<proteinExistence type="inferred from homology"/>
<dbReference type="PANTHER" id="PTHR11799:SF12">
    <property type="entry name" value="PARAOXONASE-RELATED"/>
    <property type="match status" value="1"/>
</dbReference>
<keyword evidence="2" id="KW-0378">Hydrolase</keyword>
<evidence type="ECO:0000256" key="5">
    <source>
        <dbReference type="PIRSR" id="PIRSR602640-2"/>
    </source>
</evidence>